<sequence length="99" mass="11174">MRGGSNFPMRDQRPVAHCFIRNATIPGLSQEARNPSAFPAKPRWVLPVYPFFLSLPPNRMLSIPPSIPNLVLPIFIRDLLIRDPSDPLIYPRSACLRPA</sequence>
<dbReference type="Proteomes" id="UP000078541">
    <property type="component" value="Unassembled WGS sequence"/>
</dbReference>
<keyword evidence="2" id="KW-1185">Reference proteome</keyword>
<proteinExistence type="predicted"/>
<name>A0A195EZ13_9HYME</name>
<accession>A0A195EZ13</accession>
<reference evidence="1 2" key="1">
    <citation type="submission" date="2016-03" db="EMBL/GenBank/DDBJ databases">
        <title>Trachymyrmex septentrionalis WGS genome.</title>
        <authorList>
            <person name="Nygaard S."/>
            <person name="Hu H."/>
            <person name="Boomsma J."/>
            <person name="Zhang G."/>
        </authorList>
    </citation>
    <scope>NUCLEOTIDE SEQUENCE [LARGE SCALE GENOMIC DNA]</scope>
    <source>
        <strain evidence="1">Tsep2-gDNA-1</strain>
        <tissue evidence="1">Whole body</tissue>
    </source>
</reference>
<evidence type="ECO:0000313" key="1">
    <source>
        <dbReference type="EMBL" id="KYN33119.1"/>
    </source>
</evidence>
<dbReference type="EMBL" id="KQ981914">
    <property type="protein sequence ID" value="KYN33119.1"/>
    <property type="molecule type" value="Genomic_DNA"/>
</dbReference>
<dbReference type="AlphaFoldDB" id="A0A195EZ13"/>
<organism evidence="1 2">
    <name type="scientific">Trachymyrmex septentrionalis</name>
    <dbReference type="NCBI Taxonomy" id="34720"/>
    <lineage>
        <taxon>Eukaryota</taxon>
        <taxon>Metazoa</taxon>
        <taxon>Ecdysozoa</taxon>
        <taxon>Arthropoda</taxon>
        <taxon>Hexapoda</taxon>
        <taxon>Insecta</taxon>
        <taxon>Pterygota</taxon>
        <taxon>Neoptera</taxon>
        <taxon>Endopterygota</taxon>
        <taxon>Hymenoptera</taxon>
        <taxon>Apocrita</taxon>
        <taxon>Aculeata</taxon>
        <taxon>Formicoidea</taxon>
        <taxon>Formicidae</taxon>
        <taxon>Myrmicinae</taxon>
        <taxon>Trachymyrmex</taxon>
    </lineage>
</organism>
<gene>
    <name evidence="1" type="ORF">ALC56_12596</name>
</gene>
<protein>
    <submittedName>
        <fullName evidence="1">Uncharacterized protein</fullName>
    </submittedName>
</protein>
<evidence type="ECO:0000313" key="2">
    <source>
        <dbReference type="Proteomes" id="UP000078541"/>
    </source>
</evidence>